<dbReference type="Gene3D" id="3.40.50.10770">
    <property type="entry name" value="Hypothetical protein VC1899 like domain (Restriction endonuclease-like)"/>
    <property type="match status" value="1"/>
</dbReference>
<dbReference type="Pfam" id="PF09670">
    <property type="entry name" value="Cas_Cas02710"/>
    <property type="match status" value="1"/>
</dbReference>
<sequence length="489" mass="54993">MLNTSDHGPVVDFGACVDRYHDIHQGRQGYGDGTRAEQATRFYLDHLLGETATRARAESRLPARPVDLLISLCGFTPVPTVLTHELLRPKRMVVVVSRDAEDSIDVIHDRVTRPSGPLRPRDFRHASCDPTDPLSIYRIVKEELDRTPAGDGRPYAIIDITGGRKVMSAAAAMAAWQLKLELSYVEGRFDPHTRHPIPGTDRLLILDDPTTLFGEQEMGRALEIFRAGAFEAARRRYDELCETLAVPVRARYMRALSEMYRAWCDLDLAALPAAVDALRQALTQVRRDLGVEHVDLLEEQVAFLSRLTTGDRNATLLCFYVLGVHYQQLARHDFAALLFYRTIEGCLTRRLQQRFPGLGDDRIDWALFGDPAAARQRYSRVAGELGAGSTTPPSRLMLMSSVKLLCAYDDELTRRCGLDDADGIRGLEDQTKKRNKSVLAHGFGTVTVGETEELRRRADSLLQVYWELHGDTGSLDEMCDRLQFVRTDR</sequence>
<dbReference type="SUPFAM" id="SSF52980">
    <property type="entry name" value="Restriction endonuclease-like"/>
    <property type="match status" value="1"/>
</dbReference>
<reference evidence="1" key="1">
    <citation type="journal article" date="2010" name="Biopolymers">
        <title>Cloning large natural product gene clusters from the environment: piecing environmental DNA gene clusters back together with TAR.</title>
        <authorList>
            <person name="Kim J.H."/>
            <person name="Feng Z."/>
            <person name="Bauer J.D."/>
            <person name="Kallifidas D."/>
            <person name="Calle P.Y."/>
            <person name="Brady S.F."/>
        </authorList>
    </citation>
    <scope>NUCLEOTIDE SEQUENCE</scope>
</reference>
<dbReference type="InterPro" id="IPR011335">
    <property type="entry name" value="Restrct_endonuc-II-like"/>
</dbReference>
<protein>
    <submittedName>
        <fullName evidence="1">CRISPR associated sequence</fullName>
    </submittedName>
</protein>
<name>E2D2M4_9BACT</name>
<dbReference type="NCBIfam" id="TIGR02710">
    <property type="entry name" value="TIGR02710 family CRISPR-associated CARF protein"/>
    <property type="match status" value="1"/>
</dbReference>
<dbReference type="AlphaFoldDB" id="E2D2M4"/>
<dbReference type="InterPro" id="IPR014082">
    <property type="entry name" value="CRISPR-assoc_prot_Cas02710"/>
</dbReference>
<dbReference type="EMBL" id="GQ475284">
    <property type="protein sequence ID" value="ADK54888.1"/>
    <property type="molecule type" value="Genomic_DNA"/>
</dbReference>
<proteinExistence type="predicted"/>
<accession>E2D2M4</accession>
<organism evidence="1">
    <name type="scientific">uncultured soil bacterium</name>
    <dbReference type="NCBI Taxonomy" id="164851"/>
    <lineage>
        <taxon>Bacteria</taxon>
        <taxon>environmental samples</taxon>
    </lineage>
</organism>
<evidence type="ECO:0000313" key="1">
    <source>
        <dbReference type="EMBL" id="ADK54888.1"/>
    </source>
</evidence>